<gene>
    <name evidence="1" type="ORF">CY34DRAFT_569703</name>
</gene>
<reference evidence="1 2" key="1">
    <citation type="submission" date="2014-04" db="EMBL/GenBank/DDBJ databases">
        <authorList>
            <consortium name="DOE Joint Genome Institute"/>
            <person name="Kuo A."/>
            <person name="Ruytinx J."/>
            <person name="Rineau F."/>
            <person name="Colpaert J."/>
            <person name="Kohler A."/>
            <person name="Nagy L.G."/>
            <person name="Floudas D."/>
            <person name="Copeland A."/>
            <person name="Barry K.W."/>
            <person name="Cichocki N."/>
            <person name="Veneault-Fourrey C."/>
            <person name="LaButti K."/>
            <person name="Lindquist E.A."/>
            <person name="Lipzen A."/>
            <person name="Lundell T."/>
            <person name="Morin E."/>
            <person name="Murat C."/>
            <person name="Sun H."/>
            <person name="Tunlid A."/>
            <person name="Henrissat B."/>
            <person name="Grigoriev I.V."/>
            <person name="Hibbett D.S."/>
            <person name="Martin F."/>
            <person name="Nordberg H.P."/>
            <person name="Cantor M.N."/>
            <person name="Hua S.X."/>
        </authorList>
    </citation>
    <scope>NUCLEOTIDE SEQUENCE [LARGE SCALE GENOMIC DNA]</scope>
    <source>
        <strain evidence="1 2">UH-Slu-Lm8-n1</strain>
    </source>
</reference>
<protein>
    <submittedName>
        <fullName evidence="1">Uncharacterized protein</fullName>
    </submittedName>
</protein>
<dbReference type="Proteomes" id="UP000054485">
    <property type="component" value="Unassembled WGS sequence"/>
</dbReference>
<organism evidence="1 2">
    <name type="scientific">Suillus luteus UH-Slu-Lm8-n1</name>
    <dbReference type="NCBI Taxonomy" id="930992"/>
    <lineage>
        <taxon>Eukaryota</taxon>
        <taxon>Fungi</taxon>
        <taxon>Dikarya</taxon>
        <taxon>Basidiomycota</taxon>
        <taxon>Agaricomycotina</taxon>
        <taxon>Agaricomycetes</taxon>
        <taxon>Agaricomycetidae</taxon>
        <taxon>Boletales</taxon>
        <taxon>Suillineae</taxon>
        <taxon>Suillaceae</taxon>
        <taxon>Suillus</taxon>
    </lineage>
</organism>
<dbReference type="HOGENOM" id="CLU_2198754_0_0_1"/>
<keyword evidence="2" id="KW-1185">Reference proteome</keyword>
<name>A0A0C9ZDG9_9AGAM</name>
<dbReference type="AlphaFoldDB" id="A0A0C9ZDG9"/>
<dbReference type="InParanoid" id="A0A0C9ZDG9"/>
<evidence type="ECO:0000313" key="2">
    <source>
        <dbReference type="Proteomes" id="UP000054485"/>
    </source>
</evidence>
<reference evidence="2" key="2">
    <citation type="submission" date="2015-01" db="EMBL/GenBank/DDBJ databases">
        <title>Evolutionary Origins and Diversification of the Mycorrhizal Mutualists.</title>
        <authorList>
            <consortium name="DOE Joint Genome Institute"/>
            <consortium name="Mycorrhizal Genomics Consortium"/>
            <person name="Kohler A."/>
            <person name="Kuo A."/>
            <person name="Nagy L.G."/>
            <person name="Floudas D."/>
            <person name="Copeland A."/>
            <person name="Barry K.W."/>
            <person name="Cichocki N."/>
            <person name="Veneault-Fourrey C."/>
            <person name="LaButti K."/>
            <person name="Lindquist E.A."/>
            <person name="Lipzen A."/>
            <person name="Lundell T."/>
            <person name="Morin E."/>
            <person name="Murat C."/>
            <person name="Riley R."/>
            <person name="Ohm R."/>
            <person name="Sun H."/>
            <person name="Tunlid A."/>
            <person name="Henrissat B."/>
            <person name="Grigoriev I.V."/>
            <person name="Hibbett D.S."/>
            <person name="Martin F."/>
        </authorList>
    </citation>
    <scope>NUCLEOTIDE SEQUENCE [LARGE SCALE GENOMIC DNA]</scope>
    <source>
        <strain evidence="2">UH-Slu-Lm8-n1</strain>
    </source>
</reference>
<accession>A0A0C9ZDG9</accession>
<proteinExistence type="predicted"/>
<evidence type="ECO:0000313" key="1">
    <source>
        <dbReference type="EMBL" id="KIK35520.1"/>
    </source>
</evidence>
<dbReference type="EMBL" id="KN835615">
    <property type="protein sequence ID" value="KIK35520.1"/>
    <property type="molecule type" value="Genomic_DNA"/>
</dbReference>
<sequence>MSSLFDIHLTACIPQVHVDYQDSDDAQTQTQCTWHFNSSCVLYLPCKQCATLRTTRLARPVYTWVGSACIHRMVSLKRSVRNRTWLTRTIGFLVSLCKHRMTSYDIAW</sequence>